<dbReference type="Proteomes" id="UP000030762">
    <property type="component" value="Unassembled WGS sequence"/>
</dbReference>
<name>T0PXZ7_SAPDV</name>
<dbReference type="VEuPathDB" id="FungiDB:SDRG_15027"/>
<dbReference type="RefSeq" id="XP_008619412.1">
    <property type="nucleotide sequence ID" value="XM_008621190.1"/>
</dbReference>
<sequence>MQPGVMSRAELVAAASAHRQRQTMFHLPTTATMGDALAFDAMSAADKAVVDELLACGCLDVALVRVASPTHVVHGDREKPLEVDLDHRPCDLDYLYDDDELYGVAPTSTHECTIEVVCDGVYEASTQSNRIIGVAAFATCHVPLAVTSALIDKPLGKAMDLATYTVRPTSSPTTICIAFWPRIHRARLVGFRRSLQVLEAAMRSTSRCGRKGDASIAALATAINGMFGDGMDDVIALHGGYDVPDPISFGNTLLALGDVDLLLTFLQDGLSFDSRTLDSTTAWLRLVLEQVGAATVHPALLRLVTARCTNVQSLHVASALLVSMLCLAGRNGDLKAVIQDCYSAILTALSRGVDGAEPDAEAATQLVVHLLRLEAWRYDAFGIDACANLLALLKSKHLRRRLCTLDVVAKAVWRVRTDVSPTHLAPFVAHVQSSLWAAVCSDHDGYGASLAVLQVFGASTKLLKKAVAHVLDRSSLEFGMAALHSYTSRVDVPTVVSTSIDALVDARWSSTSSDGVACTTSSTLPFAARHNYLLHSLGKGLSVPASNASDAAKRAFAMELIAPWHAMVAATMPAAARMRLRPALEVAWTTVLREATPTMHLWQPLHLALPCHCAQCRKVTVFLAEETRGFLYVAEKAMCLHLASVLQRPEPLLGAVTVVSRPSDRTTMLFKQDGQAVRDEEDVLRAMAQIRATLAMDEPASEPEP</sequence>
<organism evidence="1 2">
    <name type="scientific">Saprolegnia diclina (strain VS20)</name>
    <dbReference type="NCBI Taxonomy" id="1156394"/>
    <lineage>
        <taxon>Eukaryota</taxon>
        <taxon>Sar</taxon>
        <taxon>Stramenopiles</taxon>
        <taxon>Oomycota</taxon>
        <taxon>Saprolegniomycetes</taxon>
        <taxon>Saprolegniales</taxon>
        <taxon>Saprolegniaceae</taxon>
        <taxon>Saprolegnia</taxon>
    </lineage>
</organism>
<reference evidence="1 2" key="1">
    <citation type="submission" date="2012-04" db="EMBL/GenBank/DDBJ databases">
        <title>The Genome Sequence of Saprolegnia declina VS20.</title>
        <authorList>
            <consortium name="The Broad Institute Genome Sequencing Platform"/>
            <person name="Russ C."/>
            <person name="Nusbaum C."/>
            <person name="Tyler B."/>
            <person name="van West P."/>
            <person name="Dieguez-Uribeondo J."/>
            <person name="de Bruijn I."/>
            <person name="Tripathy S."/>
            <person name="Jiang R."/>
            <person name="Young S.K."/>
            <person name="Zeng Q."/>
            <person name="Gargeya S."/>
            <person name="Fitzgerald M."/>
            <person name="Haas B."/>
            <person name="Abouelleil A."/>
            <person name="Alvarado L."/>
            <person name="Arachchi H.M."/>
            <person name="Berlin A."/>
            <person name="Chapman S.B."/>
            <person name="Goldberg J."/>
            <person name="Griggs A."/>
            <person name="Gujja S."/>
            <person name="Hansen M."/>
            <person name="Howarth C."/>
            <person name="Imamovic A."/>
            <person name="Larimer J."/>
            <person name="McCowen C."/>
            <person name="Montmayeur A."/>
            <person name="Murphy C."/>
            <person name="Neiman D."/>
            <person name="Pearson M."/>
            <person name="Priest M."/>
            <person name="Roberts A."/>
            <person name="Saif S."/>
            <person name="Shea T."/>
            <person name="Sisk P."/>
            <person name="Sykes S."/>
            <person name="Wortman J."/>
            <person name="Nusbaum C."/>
            <person name="Birren B."/>
        </authorList>
    </citation>
    <scope>NUCLEOTIDE SEQUENCE [LARGE SCALE GENOMIC DNA]</scope>
    <source>
        <strain evidence="1 2">VS20</strain>
    </source>
</reference>
<evidence type="ECO:0000313" key="2">
    <source>
        <dbReference type="Proteomes" id="UP000030762"/>
    </source>
</evidence>
<accession>T0PXZ7</accession>
<evidence type="ECO:0000313" key="1">
    <source>
        <dbReference type="EMBL" id="EQC27126.1"/>
    </source>
</evidence>
<protein>
    <submittedName>
        <fullName evidence="1">Uncharacterized protein</fullName>
    </submittedName>
</protein>
<keyword evidence="2" id="KW-1185">Reference proteome</keyword>
<proteinExistence type="predicted"/>
<dbReference type="InParanoid" id="T0PXZ7"/>
<dbReference type="AlphaFoldDB" id="T0PXZ7"/>
<dbReference type="GeneID" id="19955754"/>
<dbReference type="EMBL" id="JH767214">
    <property type="protein sequence ID" value="EQC27126.1"/>
    <property type="molecule type" value="Genomic_DNA"/>
</dbReference>
<gene>
    <name evidence="1" type="ORF">SDRG_15027</name>
</gene>